<evidence type="ECO:0000313" key="1">
    <source>
        <dbReference type="EMBL" id="PNX68882.1"/>
    </source>
</evidence>
<protein>
    <submittedName>
        <fullName evidence="1">Uncharacterized protein</fullName>
    </submittedName>
</protein>
<dbReference type="EMBL" id="ASHM01106779">
    <property type="protein sequence ID" value="PNX68882.1"/>
    <property type="molecule type" value="Genomic_DNA"/>
</dbReference>
<evidence type="ECO:0000313" key="2">
    <source>
        <dbReference type="Proteomes" id="UP000236291"/>
    </source>
</evidence>
<organism evidence="1 2">
    <name type="scientific">Trifolium pratense</name>
    <name type="common">Red clover</name>
    <dbReference type="NCBI Taxonomy" id="57577"/>
    <lineage>
        <taxon>Eukaryota</taxon>
        <taxon>Viridiplantae</taxon>
        <taxon>Streptophyta</taxon>
        <taxon>Embryophyta</taxon>
        <taxon>Tracheophyta</taxon>
        <taxon>Spermatophyta</taxon>
        <taxon>Magnoliopsida</taxon>
        <taxon>eudicotyledons</taxon>
        <taxon>Gunneridae</taxon>
        <taxon>Pentapetalae</taxon>
        <taxon>rosids</taxon>
        <taxon>fabids</taxon>
        <taxon>Fabales</taxon>
        <taxon>Fabaceae</taxon>
        <taxon>Papilionoideae</taxon>
        <taxon>50 kb inversion clade</taxon>
        <taxon>NPAAA clade</taxon>
        <taxon>Hologalegina</taxon>
        <taxon>IRL clade</taxon>
        <taxon>Trifolieae</taxon>
        <taxon>Trifolium</taxon>
    </lineage>
</organism>
<gene>
    <name evidence="1" type="ORF">L195_g056413</name>
</gene>
<reference evidence="1 2" key="1">
    <citation type="journal article" date="2014" name="Am. J. Bot.">
        <title>Genome assembly and annotation for red clover (Trifolium pratense; Fabaceae).</title>
        <authorList>
            <person name="Istvanek J."/>
            <person name="Jaros M."/>
            <person name="Krenek A."/>
            <person name="Repkova J."/>
        </authorList>
    </citation>
    <scope>NUCLEOTIDE SEQUENCE [LARGE SCALE GENOMIC DNA]</scope>
    <source>
        <strain evidence="2">cv. Tatra</strain>
        <tissue evidence="1">Young leaves</tissue>
    </source>
</reference>
<accession>A0A2K3KRH2</accession>
<feature type="non-terminal residue" evidence="1">
    <location>
        <position position="82"/>
    </location>
</feature>
<dbReference type="AlphaFoldDB" id="A0A2K3KRH2"/>
<name>A0A2K3KRH2_TRIPR</name>
<dbReference type="Proteomes" id="UP000236291">
    <property type="component" value="Unassembled WGS sequence"/>
</dbReference>
<reference evidence="1 2" key="2">
    <citation type="journal article" date="2017" name="Front. Plant Sci.">
        <title>Gene Classification and Mining of Molecular Markers Useful in Red Clover (Trifolium pratense) Breeding.</title>
        <authorList>
            <person name="Istvanek J."/>
            <person name="Dluhosova J."/>
            <person name="Dluhos P."/>
            <person name="Patkova L."/>
            <person name="Nedelnik J."/>
            <person name="Repkova J."/>
        </authorList>
    </citation>
    <scope>NUCLEOTIDE SEQUENCE [LARGE SCALE GENOMIC DNA]</scope>
    <source>
        <strain evidence="2">cv. Tatra</strain>
        <tissue evidence="1">Young leaves</tissue>
    </source>
</reference>
<comment type="caution">
    <text evidence="1">The sequence shown here is derived from an EMBL/GenBank/DDBJ whole genome shotgun (WGS) entry which is preliminary data.</text>
</comment>
<proteinExistence type="predicted"/>
<sequence length="82" mass="9814">MERMKKLRSEDNQRNTPKKQLELTKLEVWKAERVGEGEETERRMQGNCKVSKKSSFLIYIDKCDRIHQVTPPRIWTVALIQR</sequence>